<evidence type="ECO:0000256" key="1">
    <source>
        <dbReference type="SAM" id="MobiDB-lite"/>
    </source>
</evidence>
<feature type="region of interest" description="Disordered" evidence="1">
    <location>
        <begin position="109"/>
        <end position="159"/>
    </location>
</feature>
<name>A0A8J2PBS1_9HEXA</name>
<dbReference type="OrthoDB" id="10055432at2759"/>
<evidence type="ECO:0000313" key="3">
    <source>
        <dbReference type="Proteomes" id="UP000708208"/>
    </source>
</evidence>
<accession>A0A8J2PBS1</accession>
<feature type="compositionally biased region" description="Polar residues" evidence="1">
    <location>
        <begin position="109"/>
        <end position="130"/>
    </location>
</feature>
<dbReference type="EMBL" id="CAJVCH010209519">
    <property type="protein sequence ID" value="CAG7731286.1"/>
    <property type="molecule type" value="Genomic_DNA"/>
</dbReference>
<comment type="caution">
    <text evidence="2">The sequence shown here is derived from an EMBL/GenBank/DDBJ whole genome shotgun (WGS) entry which is preliminary data.</text>
</comment>
<dbReference type="AlphaFoldDB" id="A0A8J2PBS1"/>
<feature type="compositionally biased region" description="Polar residues" evidence="1">
    <location>
        <begin position="148"/>
        <end position="159"/>
    </location>
</feature>
<organism evidence="2 3">
    <name type="scientific">Allacma fusca</name>
    <dbReference type="NCBI Taxonomy" id="39272"/>
    <lineage>
        <taxon>Eukaryota</taxon>
        <taxon>Metazoa</taxon>
        <taxon>Ecdysozoa</taxon>
        <taxon>Arthropoda</taxon>
        <taxon>Hexapoda</taxon>
        <taxon>Collembola</taxon>
        <taxon>Symphypleona</taxon>
        <taxon>Sminthuridae</taxon>
        <taxon>Allacma</taxon>
    </lineage>
</organism>
<protein>
    <submittedName>
        <fullName evidence="2">Uncharacterized protein</fullName>
    </submittedName>
</protein>
<keyword evidence="3" id="KW-1185">Reference proteome</keyword>
<evidence type="ECO:0000313" key="2">
    <source>
        <dbReference type="EMBL" id="CAG7731286.1"/>
    </source>
</evidence>
<dbReference type="PANTHER" id="PTHR41153:SF2">
    <property type="entry name" value="RE41427P"/>
    <property type="match status" value="1"/>
</dbReference>
<dbReference type="PANTHER" id="PTHR41153">
    <property type="entry name" value="RE41427P"/>
    <property type="match status" value="1"/>
</dbReference>
<dbReference type="Proteomes" id="UP000708208">
    <property type="component" value="Unassembled WGS sequence"/>
</dbReference>
<sequence>MVSYSTESRQLKYVWGDALDDPLANGPDGNPYPWDTAAKVASKQRNPKMFSMGMDPPDILSPKETREILLKAFQAQERGDYLHGMSLMSTSARRSKGNVGQHQTLINHRQGRVSSHFNESTNQSSSAALRQNSAKNKNSQNNAIHYHGSTNNEGSETTATIPEPPLEGCVPSRLCASTYNTTAPLYGVSLTSGQPVTIVQKFPDLLQQVVFQVCKTSECEVLQGECVQTYLPYLFLVIPLGPVTLTGQDYVLVESGCVCRPKYARRHDEPPPLPFIQPLNR</sequence>
<gene>
    <name evidence="2" type="ORF">AFUS01_LOCUS19889</name>
</gene>
<proteinExistence type="predicted"/>
<feature type="compositionally biased region" description="Low complexity" evidence="1">
    <location>
        <begin position="131"/>
        <end position="143"/>
    </location>
</feature>
<reference evidence="2" key="1">
    <citation type="submission" date="2021-06" db="EMBL/GenBank/DDBJ databases">
        <authorList>
            <person name="Hodson N. C."/>
            <person name="Mongue J. A."/>
            <person name="Jaron S. K."/>
        </authorList>
    </citation>
    <scope>NUCLEOTIDE SEQUENCE</scope>
</reference>